<dbReference type="InterPro" id="IPR017932">
    <property type="entry name" value="GATase_2_dom"/>
</dbReference>
<dbReference type="RefSeq" id="WP_157078508.1">
    <property type="nucleotide sequence ID" value="NZ_LTAZ01000013.1"/>
</dbReference>
<dbReference type="AlphaFoldDB" id="A0A151A9S6"/>
<protein>
    <submittedName>
        <fullName evidence="3">Asparagine synthetase B</fullName>
    </submittedName>
</protein>
<feature type="domain" description="Asparagine synthetase" evidence="1">
    <location>
        <begin position="237"/>
        <end position="487"/>
    </location>
</feature>
<evidence type="ECO:0000259" key="1">
    <source>
        <dbReference type="Pfam" id="PF00733"/>
    </source>
</evidence>
<dbReference type="PANTHER" id="PTHR43284">
    <property type="entry name" value="ASPARAGINE SYNTHETASE (GLUTAMINE-HYDROLYZING)"/>
    <property type="match status" value="1"/>
</dbReference>
<evidence type="ECO:0000259" key="2">
    <source>
        <dbReference type="Pfam" id="PF13537"/>
    </source>
</evidence>
<comment type="caution">
    <text evidence="3">The sequence shown here is derived from an EMBL/GenBank/DDBJ whole genome shotgun (WGS) entry which is preliminary data.</text>
</comment>
<dbReference type="SUPFAM" id="SSF52402">
    <property type="entry name" value="Adenine nucleotide alpha hydrolases-like"/>
    <property type="match status" value="1"/>
</dbReference>
<dbReference type="InterPro" id="IPR051786">
    <property type="entry name" value="ASN_synthetase/amidase"/>
</dbReference>
<feature type="domain" description="Glutamine amidotransferase type-2" evidence="2">
    <location>
        <begin position="83"/>
        <end position="148"/>
    </location>
</feature>
<accession>A0A151A9S6</accession>
<dbReference type="Pfam" id="PF13537">
    <property type="entry name" value="GATase_7"/>
    <property type="match status" value="1"/>
</dbReference>
<organism evidence="3 4">
    <name type="scientific">Halalkalicoccus paucihalophilus</name>
    <dbReference type="NCBI Taxonomy" id="1008153"/>
    <lineage>
        <taxon>Archaea</taxon>
        <taxon>Methanobacteriati</taxon>
        <taxon>Methanobacteriota</taxon>
        <taxon>Stenosarchaea group</taxon>
        <taxon>Halobacteria</taxon>
        <taxon>Halobacteriales</taxon>
        <taxon>Halococcaceae</taxon>
        <taxon>Halalkalicoccus</taxon>
    </lineage>
</organism>
<evidence type="ECO:0000313" key="3">
    <source>
        <dbReference type="EMBL" id="KYH24369.1"/>
    </source>
</evidence>
<dbReference type="PATRIC" id="fig|1008153.3.peg.3523"/>
<dbReference type="PANTHER" id="PTHR43284:SF1">
    <property type="entry name" value="ASPARAGINE SYNTHETASE"/>
    <property type="match status" value="1"/>
</dbReference>
<dbReference type="InterPro" id="IPR014729">
    <property type="entry name" value="Rossmann-like_a/b/a_fold"/>
</dbReference>
<dbReference type="SUPFAM" id="SSF56235">
    <property type="entry name" value="N-terminal nucleophile aminohydrolases (Ntn hydrolases)"/>
    <property type="match status" value="1"/>
</dbReference>
<evidence type="ECO:0000313" key="4">
    <source>
        <dbReference type="Proteomes" id="UP000075321"/>
    </source>
</evidence>
<dbReference type="Gene3D" id="3.40.50.620">
    <property type="entry name" value="HUPs"/>
    <property type="match status" value="1"/>
</dbReference>
<proteinExistence type="predicted"/>
<keyword evidence="4" id="KW-1185">Reference proteome</keyword>
<dbReference type="GO" id="GO:0006529">
    <property type="term" value="P:asparagine biosynthetic process"/>
    <property type="evidence" value="ECO:0007669"/>
    <property type="project" value="InterPro"/>
</dbReference>
<reference evidence="3 4" key="1">
    <citation type="submission" date="2016-02" db="EMBL/GenBank/DDBJ databases">
        <title>Genome sequence of Halalkalicoccus paucihalophilus DSM 24557.</title>
        <authorList>
            <person name="Poehlein A."/>
            <person name="Daniel R."/>
        </authorList>
    </citation>
    <scope>NUCLEOTIDE SEQUENCE [LARGE SCALE GENOMIC DNA]</scope>
    <source>
        <strain evidence="3 4">DSM 24557</strain>
    </source>
</reference>
<sequence length="624" mass="70667">MYIEGSIFGRKDPAITGGANVFHHEDTLTVATTSHKNISTTCSTRDTNEPVWWVLGELYGFDATVLDGQRGYARRPLATDPAQYCARLYNQYGIEFVRGLNGNFFLLGYDPSQQQVFAVTDRLATVPIYYTTPTQSSDPVVFSSNIQRIPLFPSVETSYDSAYLHEYFAYKRTFGVKTPLSGIEELPPGSITRFDLADQTTTVNQYWTPEFAPIDKPFGWFVDEFVHRFTTVINEWIDSDQEYGVLTSGGSDSRLILAALNGNATAFHMADWMNREARTAERVASISGAEFTVLYRGADYQAGSLERNRSIATFNGWFTQPYTSGFEDEITTTVDALLSGLYGDTLFKRFPIPSPDLSIGPLGTVTLPLEQRVETIDEYIDWLLDSAFVSDIGEMPTDLRSVLETNIYRDGDQIIHHGVAYRSLDDLVYYSACYPLSNDDDLIFHKGIQKMLPYRSPFLDNRLIDLSLSMPIRYRLRRNIISQAVERLNPALAAIPHSNTGAPLTRSFPIEYLTRNLTALYRTRLMDESPPEPYMTNGSWIDDAELLRHHPFFRQAIEKYGHLADSLPGLDQEILETYYQEHCNGQTHLTELYTIMTVLSMPLTAYLASGDFSREELRSELNSE</sequence>
<dbReference type="InterPro" id="IPR029055">
    <property type="entry name" value="Ntn_hydrolases_N"/>
</dbReference>
<name>A0A151A9S6_9EURY</name>
<dbReference type="Proteomes" id="UP000075321">
    <property type="component" value="Unassembled WGS sequence"/>
</dbReference>
<dbReference type="EMBL" id="LTAZ01000013">
    <property type="protein sequence ID" value="KYH24369.1"/>
    <property type="molecule type" value="Genomic_DNA"/>
</dbReference>
<dbReference type="Pfam" id="PF00733">
    <property type="entry name" value="Asn_synthase"/>
    <property type="match status" value="1"/>
</dbReference>
<dbReference type="Gene3D" id="3.60.20.10">
    <property type="entry name" value="Glutamine Phosphoribosylpyrophosphate, subunit 1, domain 1"/>
    <property type="match status" value="1"/>
</dbReference>
<dbReference type="InterPro" id="IPR001962">
    <property type="entry name" value="Asn_synthase"/>
</dbReference>
<gene>
    <name evidence="3" type="ORF">HAPAU_33520</name>
</gene>
<dbReference type="OrthoDB" id="8692at2157"/>
<dbReference type="GO" id="GO:0004066">
    <property type="term" value="F:asparagine synthase (glutamine-hydrolyzing) activity"/>
    <property type="evidence" value="ECO:0007669"/>
    <property type="project" value="InterPro"/>
</dbReference>